<dbReference type="EMBL" id="BMXR01000001">
    <property type="protein sequence ID" value="GGX41534.1"/>
    <property type="molecule type" value="Genomic_DNA"/>
</dbReference>
<keyword evidence="2" id="KW-1185">Reference proteome</keyword>
<evidence type="ECO:0000313" key="1">
    <source>
        <dbReference type="EMBL" id="GGX41534.1"/>
    </source>
</evidence>
<dbReference type="AlphaFoldDB" id="A0A918K1D4"/>
<name>A0A918K1D4_9GAMM</name>
<gene>
    <name evidence="1" type="ORF">GCM10007392_05570</name>
</gene>
<organism evidence="1 2">
    <name type="scientific">Saccharospirillum salsuginis</name>
    <dbReference type="NCBI Taxonomy" id="418750"/>
    <lineage>
        <taxon>Bacteria</taxon>
        <taxon>Pseudomonadati</taxon>
        <taxon>Pseudomonadota</taxon>
        <taxon>Gammaproteobacteria</taxon>
        <taxon>Oceanospirillales</taxon>
        <taxon>Saccharospirillaceae</taxon>
        <taxon>Saccharospirillum</taxon>
    </lineage>
</organism>
<dbReference type="RefSeq" id="WP_189606944.1">
    <property type="nucleotide sequence ID" value="NZ_BMXR01000001.1"/>
</dbReference>
<reference evidence="1" key="1">
    <citation type="journal article" date="2014" name="Int. J. Syst. Evol. Microbiol.">
        <title>Complete genome sequence of Corynebacterium casei LMG S-19264T (=DSM 44701T), isolated from a smear-ripened cheese.</title>
        <authorList>
            <consortium name="US DOE Joint Genome Institute (JGI-PGF)"/>
            <person name="Walter F."/>
            <person name="Albersmeier A."/>
            <person name="Kalinowski J."/>
            <person name="Ruckert C."/>
        </authorList>
    </citation>
    <scope>NUCLEOTIDE SEQUENCE</scope>
    <source>
        <strain evidence="1">KCTC 22169</strain>
    </source>
</reference>
<proteinExistence type="predicted"/>
<dbReference type="InterPro" id="IPR045508">
    <property type="entry name" value="DUF6482"/>
</dbReference>
<protein>
    <submittedName>
        <fullName evidence="1">Uncharacterized protein</fullName>
    </submittedName>
</protein>
<dbReference type="Pfam" id="PF20090">
    <property type="entry name" value="DUF6482"/>
    <property type="match status" value="1"/>
</dbReference>
<reference evidence="1" key="2">
    <citation type="submission" date="2020-09" db="EMBL/GenBank/DDBJ databases">
        <authorList>
            <person name="Sun Q."/>
            <person name="Kim S."/>
        </authorList>
    </citation>
    <scope>NUCLEOTIDE SEQUENCE</scope>
    <source>
        <strain evidence="1">KCTC 22169</strain>
    </source>
</reference>
<comment type="caution">
    <text evidence="1">The sequence shown here is derived from an EMBL/GenBank/DDBJ whole genome shotgun (WGS) entry which is preliminary data.</text>
</comment>
<dbReference type="Proteomes" id="UP000626148">
    <property type="component" value="Unassembled WGS sequence"/>
</dbReference>
<accession>A0A918K1D4</accession>
<sequence>MSITLTQARRAAQPFRNAEVECLMGTFYHIHLDDGLRRHPLVDAWRQPLKLTNLQQVRSVLKQLPLMQAELVHRSAYGEMIGLDDADNSLRLPLTGIAPRRDTPHTDG</sequence>
<evidence type="ECO:0000313" key="2">
    <source>
        <dbReference type="Proteomes" id="UP000626148"/>
    </source>
</evidence>